<dbReference type="SUPFAM" id="SSF52200">
    <property type="entry name" value="Toll/Interleukin receptor TIR domain"/>
    <property type="match status" value="1"/>
</dbReference>
<dbReference type="InterPro" id="IPR002182">
    <property type="entry name" value="NB-ARC"/>
</dbReference>
<dbReference type="GO" id="GO:0061809">
    <property type="term" value="F:NAD+ nucleosidase activity, cyclic ADP-ribose generating"/>
    <property type="evidence" value="ECO:0007669"/>
    <property type="project" value="UniProtKB-EC"/>
</dbReference>
<dbReference type="EC" id="3.2.2.6" evidence="1"/>
<dbReference type="InterPro" id="IPR011713">
    <property type="entry name" value="Leu-rich_rpt_3"/>
</dbReference>
<evidence type="ECO:0000256" key="2">
    <source>
        <dbReference type="ARBA" id="ARBA00022614"/>
    </source>
</evidence>
<dbReference type="Pfam" id="PF23282">
    <property type="entry name" value="WHD_ROQ1"/>
    <property type="match status" value="1"/>
</dbReference>
<comment type="catalytic activity">
    <reaction evidence="7">
        <text>NAD(+) + H2O = ADP-D-ribose + nicotinamide + H(+)</text>
        <dbReference type="Rhea" id="RHEA:16301"/>
        <dbReference type="ChEBI" id="CHEBI:15377"/>
        <dbReference type="ChEBI" id="CHEBI:15378"/>
        <dbReference type="ChEBI" id="CHEBI:17154"/>
        <dbReference type="ChEBI" id="CHEBI:57540"/>
        <dbReference type="ChEBI" id="CHEBI:57967"/>
        <dbReference type="EC" id="3.2.2.6"/>
    </reaction>
    <physiologicalReaction direction="left-to-right" evidence="7">
        <dbReference type="Rhea" id="RHEA:16302"/>
    </physiologicalReaction>
</comment>
<name>M1NED9_VITLA</name>
<evidence type="ECO:0000259" key="9">
    <source>
        <dbReference type="PROSITE" id="PS50104"/>
    </source>
</evidence>
<dbReference type="PANTHER" id="PTHR11017">
    <property type="entry name" value="LEUCINE-RICH REPEAT-CONTAINING PROTEIN"/>
    <property type="match status" value="1"/>
</dbReference>
<dbReference type="InterPro" id="IPR003591">
    <property type="entry name" value="Leu-rich_rpt_typical-subtyp"/>
</dbReference>
<dbReference type="InterPro" id="IPR003593">
    <property type="entry name" value="AAA+_ATPase"/>
</dbReference>
<evidence type="ECO:0000256" key="8">
    <source>
        <dbReference type="SAM" id="MobiDB-lite"/>
    </source>
</evidence>
<dbReference type="SUPFAM" id="SSF52058">
    <property type="entry name" value="L domain-like"/>
    <property type="match status" value="1"/>
</dbReference>
<dbReference type="GO" id="GO:0051707">
    <property type="term" value="P:response to other organism"/>
    <property type="evidence" value="ECO:0007669"/>
    <property type="project" value="UniProtKB-ARBA"/>
</dbReference>
<dbReference type="InterPro" id="IPR045344">
    <property type="entry name" value="C-JID"/>
</dbReference>
<dbReference type="InterPro" id="IPR058192">
    <property type="entry name" value="WHD_ROQ1-like"/>
</dbReference>
<reference evidence="10" key="1">
    <citation type="submission" date="2012-11" db="EMBL/GenBank/DDBJ databases">
        <authorList>
            <person name="Wang P."/>
            <person name="Zhao H.K."/>
            <person name="Liu Y.C."/>
            <person name="Liang H.C."/>
        </authorList>
    </citation>
    <scope>NUCLEOTIDE SEQUENCE</scope>
</reference>
<evidence type="ECO:0000256" key="4">
    <source>
        <dbReference type="ARBA" id="ARBA00022801"/>
    </source>
</evidence>
<dbReference type="Pfam" id="PF00560">
    <property type="entry name" value="LRR_1"/>
    <property type="match status" value="1"/>
</dbReference>
<dbReference type="SUPFAM" id="SSF52047">
    <property type="entry name" value="RNI-like"/>
    <property type="match status" value="1"/>
</dbReference>
<feature type="region of interest" description="Disordered" evidence="8">
    <location>
        <begin position="920"/>
        <end position="948"/>
    </location>
</feature>
<dbReference type="PROSITE" id="PS50104">
    <property type="entry name" value="TIR"/>
    <property type="match status" value="1"/>
</dbReference>
<proteinExistence type="evidence at transcript level"/>
<dbReference type="SMART" id="SM00255">
    <property type="entry name" value="TIR"/>
    <property type="match status" value="1"/>
</dbReference>
<keyword evidence="6" id="KW-0520">NAD</keyword>
<dbReference type="SMART" id="SM00382">
    <property type="entry name" value="AAA"/>
    <property type="match status" value="1"/>
</dbReference>
<dbReference type="Gene3D" id="3.40.50.300">
    <property type="entry name" value="P-loop containing nucleotide triphosphate hydrolases"/>
    <property type="match status" value="1"/>
</dbReference>
<dbReference type="GO" id="GO:0007165">
    <property type="term" value="P:signal transduction"/>
    <property type="evidence" value="ECO:0007669"/>
    <property type="project" value="InterPro"/>
</dbReference>
<dbReference type="GO" id="GO:0043531">
    <property type="term" value="F:ADP binding"/>
    <property type="evidence" value="ECO:0007669"/>
    <property type="project" value="InterPro"/>
</dbReference>
<keyword evidence="5" id="KW-0611">Plant defense</keyword>
<dbReference type="PANTHER" id="PTHR11017:SF570">
    <property type="entry name" value="DISEASE RESISTANCE PROTEIN (TIR-NBS CLASS)-RELATED"/>
    <property type="match status" value="1"/>
</dbReference>
<keyword evidence="3" id="KW-0677">Repeat</keyword>
<dbReference type="SUPFAM" id="SSF52540">
    <property type="entry name" value="P-loop containing nucleoside triphosphate hydrolases"/>
    <property type="match status" value="1"/>
</dbReference>
<keyword evidence="2" id="KW-0433">Leucine-rich repeat</keyword>
<dbReference type="InterPro" id="IPR055414">
    <property type="entry name" value="LRR_R13L4/SHOC2-like"/>
</dbReference>
<sequence>MASSSTHRASSSTTSISRNYDVFLSFRGGDTRRNFTDHLYTTLTASGIQTFRDDEELEKGGDIASDLLRAIEESRWCLNELVKIIERKSQKESVVLPIFYHVDPSDVRNQRGSFGDALAYHERDANQEKKEMIQKWRIALRKAANLSGCHVNDQLKTESLQHWYETEVVKEIVDTIIRRLNHQPLSVGKNIVGIGVHLEKLKSLMNTELNMVSVVGIYGIGGVGKTTIAKAIYNEISHQYDGSSFLINIKERSKGDILQLQQELLHGILRGKNFKINNVDEGISMIKRCLSSNRVLVIFDDVDELKQLEYLAEEKDWFRAKSTIIITSRDKHVLAQYGADIRYEVSKLNKEEAIELFSLWAFKQNRPQEVYKNLSYNIIDYANGLPLALKVLGASLFGKKISNWESALCKLKIMPHMEIHNVLRISFDGLDDIDKGIFLDVACFFKGDDRDFVSRILGPHAKHAITTLDDRCLITVSKNMLDMHDLIQQMGWEIIRQECPEDPGRRSRLCDSNAYHVLTGNKGTRAIEGLFLDRCKFNPSELTTESFKEMNRLRLLKIHNPRRKLFLKDHLPRDFEFYSYELAYLHWDGYPLESLPMNFHAKNLVELSLRDSNIKQVWRGNKLHDKLRVIDLSHSVHLIRIPDFSSVPNLEILTLEGCVNLELLPRGIYKWKHLQTLSCNGCSKLERFPEIKGDMRELRVLDLSGTAIMDLPSSITHLNGLQTLLLQECLKLHQIPNHICHLSSLKELDLGHCNIMEGGIPSDICHLSSLQKLNLEQGHFSSIPTTINQLSRLEVLNLSHCNNLEQIPELPSRLRLLDAHGSNRTSSRALFLPLHSLVNCFSWAQGLKRTSFSDSSYRGKGTCIVLPRTDGIPEWIMDRTKRYFTETELPQNWHQNNEFLGFALCCVYVPFAYESEDIPEKESAHGSKNESANKSEDESAHTWENETDDKSVAESFRKNEHKHTHPCRLSCCLDVAGDGVELVDRSFFQSNCFCYKKDKDEDNESVSGQTWVICYPKAVIPERFCSDQRTFIGFSFFDFYINSEKVLKVKECGVRLIYSQDLQQSHEDADIRICRACQRDGTPRRKCCFKGSDMNEVPIIENPLELDSLCLRDCRNLTSLPSSIFGFKSLATLSCSGCSQLESFPEILQDMESLRKLYLNGTAIKEIPSSIQRLRGLQYLLLRNCKNLVNLPESICNLTSFKTLVVSRCPNFNKLPDNLGRLQSLEYLFVGHLDSMNFQLPSLSGLCSLRTLKLQGCNLREFPSEIYYLSSLVTLSLGGNHFSRIPDGISQLYNLENLYLGHCKMLQHIPELPSGLFCLDAHHCTSLENLSSRSNLLWSSLFKCFKSQIQGREFRKTLITFIAESNGIPEWISHQKSGFKITMKLPWSWYENDDFLGFVLCSLCVPLEIETKKHRCFNCKLNFDDDSAYFSYQSFQFCEFCYDEDASSQGCLIYYPKSRIPKRYHSNEWRTLNAFFNVYFGVKPVKVARCGFHFLYAHDYEQNNLTIVQRRSKL</sequence>
<protein>
    <recommendedName>
        <fullName evidence="1">ADP-ribosyl cyclase/cyclic ADP-ribose hydrolase</fullName>
        <ecNumber evidence="1">3.2.2.6</ecNumber>
    </recommendedName>
</protein>
<dbReference type="InterPro" id="IPR027417">
    <property type="entry name" value="P-loop_NTPase"/>
</dbReference>
<dbReference type="Pfam" id="PF07725">
    <property type="entry name" value="LRR_3"/>
    <property type="match status" value="1"/>
</dbReference>
<dbReference type="Gene3D" id="1.10.8.430">
    <property type="entry name" value="Helical domain of apoptotic protease-activating factors"/>
    <property type="match status" value="1"/>
</dbReference>
<evidence type="ECO:0000256" key="3">
    <source>
        <dbReference type="ARBA" id="ARBA00022737"/>
    </source>
</evidence>
<dbReference type="PROSITE" id="PS51450">
    <property type="entry name" value="LRR"/>
    <property type="match status" value="1"/>
</dbReference>
<dbReference type="EMBL" id="KC171016">
    <property type="protein sequence ID" value="AGF69238.1"/>
    <property type="molecule type" value="mRNA"/>
</dbReference>
<evidence type="ECO:0000256" key="5">
    <source>
        <dbReference type="ARBA" id="ARBA00022821"/>
    </source>
</evidence>
<dbReference type="InterPro" id="IPR042197">
    <property type="entry name" value="Apaf_helical"/>
</dbReference>
<dbReference type="Gene3D" id="3.40.50.10140">
    <property type="entry name" value="Toll/interleukin-1 receptor homology (TIR) domain"/>
    <property type="match status" value="1"/>
</dbReference>
<dbReference type="InterPro" id="IPR001611">
    <property type="entry name" value="Leu-rich_rpt"/>
</dbReference>
<dbReference type="InterPro" id="IPR032675">
    <property type="entry name" value="LRR_dom_sf"/>
</dbReference>
<keyword evidence="4" id="KW-0378">Hydrolase</keyword>
<dbReference type="Pfam" id="PF01582">
    <property type="entry name" value="TIR"/>
    <property type="match status" value="1"/>
</dbReference>
<dbReference type="InterPro" id="IPR044974">
    <property type="entry name" value="Disease_R_plants"/>
</dbReference>
<dbReference type="PRINTS" id="PR00364">
    <property type="entry name" value="DISEASERSIST"/>
</dbReference>
<feature type="domain" description="TIR" evidence="9">
    <location>
        <begin position="18"/>
        <end position="180"/>
    </location>
</feature>
<evidence type="ECO:0000313" key="10">
    <source>
        <dbReference type="EMBL" id="AGF69238.1"/>
    </source>
</evidence>
<evidence type="ECO:0000256" key="7">
    <source>
        <dbReference type="ARBA" id="ARBA00047304"/>
    </source>
</evidence>
<dbReference type="SMART" id="SM00369">
    <property type="entry name" value="LRR_TYP"/>
    <property type="match status" value="6"/>
</dbReference>
<dbReference type="Pfam" id="PF23598">
    <property type="entry name" value="LRR_14"/>
    <property type="match status" value="2"/>
</dbReference>
<evidence type="ECO:0000256" key="1">
    <source>
        <dbReference type="ARBA" id="ARBA00011982"/>
    </source>
</evidence>
<dbReference type="InterPro" id="IPR000157">
    <property type="entry name" value="TIR_dom"/>
</dbReference>
<dbReference type="Gene3D" id="3.80.10.10">
    <property type="entry name" value="Ribonuclease Inhibitor"/>
    <property type="match status" value="4"/>
</dbReference>
<dbReference type="Pfam" id="PF00931">
    <property type="entry name" value="NB-ARC"/>
    <property type="match status" value="1"/>
</dbReference>
<dbReference type="GO" id="GO:0006952">
    <property type="term" value="P:defense response"/>
    <property type="evidence" value="ECO:0007669"/>
    <property type="project" value="UniProtKB-KW"/>
</dbReference>
<dbReference type="InterPro" id="IPR035897">
    <property type="entry name" value="Toll_tir_struct_dom_sf"/>
</dbReference>
<organism evidence="10">
    <name type="scientific">Vitis labrusca</name>
    <name type="common">Concord grape</name>
    <dbReference type="NCBI Taxonomy" id="103355"/>
    <lineage>
        <taxon>Eukaryota</taxon>
        <taxon>Viridiplantae</taxon>
        <taxon>Streptophyta</taxon>
        <taxon>Embryophyta</taxon>
        <taxon>Tracheophyta</taxon>
        <taxon>Spermatophyta</taxon>
        <taxon>Magnoliopsida</taxon>
        <taxon>eudicotyledons</taxon>
        <taxon>Gunneridae</taxon>
        <taxon>Pentapetalae</taxon>
        <taxon>rosids</taxon>
        <taxon>Vitales</taxon>
        <taxon>Vitaceae</taxon>
        <taxon>Viteae</taxon>
        <taxon>Vitis</taxon>
    </lineage>
</organism>
<evidence type="ECO:0000256" key="6">
    <source>
        <dbReference type="ARBA" id="ARBA00023027"/>
    </source>
</evidence>
<dbReference type="Pfam" id="PF20160">
    <property type="entry name" value="C-JID"/>
    <property type="match status" value="2"/>
</dbReference>
<accession>M1NED9</accession>